<organism evidence="1 2">
    <name type="scientific">Caligus rogercresseyi</name>
    <name type="common">Sea louse</name>
    <dbReference type="NCBI Taxonomy" id="217165"/>
    <lineage>
        <taxon>Eukaryota</taxon>
        <taxon>Metazoa</taxon>
        <taxon>Ecdysozoa</taxon>
        <taxon>Arthropoda</taxon>
        <taxon>Crustacea</taxon>
        <taxon>Multicrustacea</taxon>
        <taxon>Hexanauplia</taxon>
        <taxon>Copepoda</taxon>
        <taxon>Siphonostomatoida</taxon>
        <taxon>Caligidae</taxon>
        <taxon>Caligus</taxon>
    </lineage>
</organism>
<sequence>TLQLKRVSEAEHPPLLEEIPGVPPPANVLWNIPPGLALPQNPNSDGGLSYFEQYTIPGPITLKRGDSVYVRAENGKNLIVQIDSMWTNAE</sequence>
<keyword evidence="2" id="KW-1185">Reference proteome</keyword>
<dbReference type="EMBL" id="CP045893">
    <property type="protein sequence ID" value="QQP54226.1"/>
    <property type="molecule type" value="Genomic_DNA"/>
</dbReference>
<feature type="non-terminal residue" evidence="1">
    <location>
        <position position="1"/>
    </location>
</feature>
<evidence type="ECO:0000313" key="1">
    <source>
        <dbReference type="EMBL" id="QQP54226.1"/>
    </source>
</evidence>
<name>A0A7T8KE45_CALRO</name>
<dbReference type="Proteomes" id="UP000595437">
    <property type="component" value="Chromosome 4"/>
</dbReference>
<evidence type="ECO:0000313" key="2">
    <source>
        <dbReference type="Proteomes" id="UP000595437"/>
    </source>
</evidence>
<dbReference type="OrthoDB" id="10009055at2759"/>
<gene>
    <name evidence="1" type="ORF">FKW44_006993</name>
</gene>
<accession>A0A7T8KE45</accession>
<reference evidence="2" key="1">
    <citation type="submission" date="2021-01" db="EMBL/GenBank/DDBJ databases">
        <title>Caligus Genome Assembly.</title>
        <authorList>
            <person name="Gallardo-Escarate C."/>
        </authorList>
    </citation>
    <scope>NUCLEOTIDE SEQUENCE [LARGE SCALE GENOMIC DNA]</scope>
</reference>
<dbReference type="AlphaFoldDB" id="A0A7T8KE45"/>
<proteinExistence type="predicted"/>
<protein>
    <submittedName>
        <fullName evidence="1">Uncharacterized protein</fullName>
    </submittedName>
</protein>